<feature type="domain" description="PPM-type phosphatase" evidence="1">
    <location>
        <begin position="14"/>
        <end position="205"/>
    </location>
</feature>
<dbReference type="Proteomes" id="UP000274515">
    <property type="component" value="Unassembled WGS sequence"/>
</dbReference>
<sequence length="246" mass="26156">MPATAATIATPGRRNEDHFAIGPNWAFVLDGATAPSGVDSGCAHDVVWLVRQLGGALADLLTTSDAPLADVLAESIDRARAAHADTCDLNNPNSPSSTATLLRLREQAEYLVLADSPLVLDVDGEVRPIVDDRIDRLPSYTRDAVAGLRNSPDGFWVASTDPEAAQHAVTGTTAPFRRAALLTDGASRYVDHFGFADWAGLLDLLDDRGPSALLAEVRNAETTATPPRRAKFHDDATVVHWVTDAG</sequence>
<evidence type="ECO:0000313" key="2">
    <source>
        <dbReference type="EMBL" id="RRO15673.1"/>
    </source>
</evidence>
<reference evidence="2 3" key="1">
    <citation type="submission" date="2018-11" db="EMBL/GenBank/DDBJ databases">
        <title>Saccharopolyspora rhizosphaerae sp. nov., an actinomycete isolated from rhizosphere soil in Thailand.</title>
        <authorList>
            <person name="Intra B."/>
            <person name="Euanorasetr J."/>
            <person name="Take A."/>
            <person name="Inahashi Y."/>
            <person name="Mori M."/>
            <person name="Panbangred W."/>
            <person name="Matsumoto A."/>
        </authorList>
    </citation>
    <scope>NUCLEOTIDE SEQUENCE [LARGE SCALE GENOMIC DNA]</scope>
    <source>
        <strain evidence="2 3">H219</strain>
    </source>
</reference>
<dbReference type="InterPro" id="IPR001932">
    <property type="entry name" value="PPM-type_phosphatase-like_dom"/>
</dbReference>
<dbReference type="RefSeq" id="WP_125091470.1">
    <property type="nucleotide sequence ID" value="NZ_RSAA01000015.1"/>
</dbReference>
<organism evidence="2 3">
    <name type="scientific">Saccharopolyspora rhizosphaerae</name>
    <dbReference type="NCBI Taxonomy" id="2492662"/>
    <lineage>
        <taxon>Bacteria</taxon>
        <taxon>Bacillati</taxon>
        <taxon>Actinomycetota</taxon>
        <taxon>Actinomycetes</taxon>
        <taxon>Pseudonocardiales</taxon>
        <taxon>Pseudonocardiaceae</taxon>
        <taxon>Saccharopolyspora</taxon>
    </lineage>
</organism>
<protein>
    <recommendedName>
        <fullName evidence="1">PPM-type phosphatase domain-containing protein</fullName>
    </recommendedName>
</protein>
<dbReference type="OrthoDB" id="3190646at2"/>
<gene>
    <name evidence="2" type="ORF">EIL87_16845</name>
</gene>
<dbReference type="Pfam" id="PF13672">
    <property type="entry name" value="PP2C_2"/>
    <property type="match status" value="1"/>
</dbReference>
<proteinExistence type="predicted"/>
<dbReference type="AlphaFoldDB" id="A0A426JRA9"/>
<evidence type="ECO:0000259" key="1">
    <source>
        <dbReference type="Pfam" id="PF13672"/>
    </source>
</evidence>
<evidence type="ECO:0000313" key="3">
    <source>
        <dbReference type="Proteomes" id="UP000274515"/>
    </source>
</evidence>
<name>A0A426JRA9_9PSEU</name>
<keyword evidence="3" id="KW-1185">Reference proteome</keyword>
<accession>A0A426JRA9</accession>
<dbReference type="EMBL" id="RSAA01000015">
    <property type="protein sequence ID" value="RRO15673.1"/>
    <property type="molecule type" value="Genomic_DNA"/>
</dbReference>
<comment type="caution">
    <text evidence="2">The sequence shown here is derived from an EMBL/GenBank/DDBJ whole genome shotgun (WGS) entry which is preliminary data.</text>
</comment>